<proteinExistence type="predicted"/>
<dbReference type="EMBL" id="CP006933">
    <property type="protein sequence ID" value="AIS31965.1"/>
    <property type="molecule type" value="Genomic_DNA"/>
</dbReference>
<accession>A0A089ZG47</accession>
<dbReference type="Pfam" id="PF20208">
    <property type="entry name" value="ARPP-1"/>
    <property type="match status" value="1"/>
</dbReference>
<protein>
    <recommendedName>
        <fullName evidence="1">ARG and Rhodanese-Phosphatase-superfamily-associated domain-containing protein</fullName>
    </recommendedName>
</protein>
<sequence length="326" mass="36837">MDELIADYIYQMELGQLQEHQGMGVFPLYQKGGECTYLTLTEALQGEVLTVTEIDDVASVPELKVQNHADMPVLLLDGEELVGAKQNRVLNTTILLKPQSVTVIPVSCTEQGRWSYNSLEFAESGNVASYRMRRTKSASVNTSLRQKGEFYSNQRLVWDEIDEVSEKARTKSNTRALQDVYHSRRRDLDEYLESFPLEEGQKGLLVMVNGEVMGLDILSSASAYQLLHQKILKSYALEAMLSEGEGEGTFNGPERARSFLDDARLSVDEKHKSVGYGWDHRLEGPQIVGSALTYQDQVIHTAFFQMEEGEKIGAMSSYRKRRDFRS</sequence>
<name>A0A089ZG47_METFO</name>
<reference evidence="2 3" key="1">
    <citation type="submission" date="2013-12" db="EMBL/GenBank/DDBJ databases">
        <title>The complete genome sequence of Methanobacterium sp. BRM9.</title>
        <authorList>
            <consortium name="Pastoral Greenhouse Gas Research Consortium"/>
            <person name="Kelly W.J."/>
            <person name="Leahy S.C."/>
            <person name="Perry R."/>
            <person name="Li D."/>
            <person name="Altermann E."/>
            <person name="Lambie S.C."/>
            <person name="Attwood G.T."/>
        </authorList>
    </citation>
    <scope>NUCLEOTIDE SEQUENCE [LARGE SCALE GENOMIC DNA]</scope>
    <source>
        <strain evidence="2 3">BRM9</strain>
    </source>
</reference>
<dbReference type="OrthoDB" id="73400at2157"/>
<feature type="domain" description="ARG and Rhodanese-Phosphatase-superfamily-associated" evidence="1">
    <location>
        <begin position="11"/>
        <end position="304"/>
    </location>
</feature>
<evidence type="ECO:0000259" key="1">
    <source>
        <dbReference type="Pfam" id="PF20208"/>
    </source>
</evidence>
<dbReference type="Proteomes" id="UP000029661">
    <property type="component" value="Chromosome"/>
</dbReference>
<organism evidence="2 3">
    <name type="scientific">Methanobacterium formicicum</name>
    <dbReference type="NCBI Taxonomy" id="2162"/>
    <lineage>
        <taxon>Archaea</taxon>
        <taxon>Methanobacteriati</taxon>
        <taxon>Methanobacteriota</taxon>
        <taxon>Methanomada group</taxon>
        <taxon>Methanobacteria</taxon>
        <taxon>Methanobacteriales</taxon>
        <taxon>Methanobacteriaceae</taxon>
        <taxon>Methanobacterium</taxon>
    </lineage>
</organism>
<dbReference type="GeneID" id="24792306"/>
<gene>
    <name evidence="2" type="ORF">BRM9_1149</name>
</gene>
<evidence type="ECO:0000313" key="3">
    <source>
        <dbReference type="Proteomes" id="UP000029661"/>
    </source>
</evidence>
<dbReference type="STRING" id="2162.BRM9_1149"/>
<dbReference type="AlphaFoldDB" id="A0A089ZG47"/>
<dbReference type="KEGG" id="mfc:BRM9_1149"/>
<dbReference type="InterPro" id="IPR046699">
    <property type="entry name" value="ARPP-1"/>
</dbReference>
<dbReference type="RefSeq" id="WP_052399981.1">
    <property type="nucleotide sequence ID" value="NZ_CP006933.1"/>
</dbReference>
<evidence type="ECO:0000313" key="2">
    <source>
        <dbReference type="EMBL" id="AIS31965.1"/>
    </source>
</evidence>